<reference evidence="2" key="1">
    <citation type="submission" date="2020-05" db="EMBL/GenBank/DDBJ databases">
        <authorList>
            <person name="Chiriac C."/>
            <person name="Salcher M."/>
            <person name="Ghai R."/>
            <person name="Kavagutti S V."/>
        </authorList>
    </citation>
    <scope>NUCLEOTIDE SEQUENCE</scope>
</reference>
<feature type="region of interest" description="Disordered" evidence="1">
    <location>
        <begin position="187"/>
        <end position="266"/>
    </location>
</feature>
<sequence>MQTNASDLSARLLATENLSVVRARTQTASFDIKSRVLTLPLWKDMTPEIEDMLIGHEVGHALYTGEEYLKPIQDNVKMMSYLNIIEDVRIEKLMKRRYPGLRKRMNEGYKQLNDRDFFGVKQVQTFDDLLLIDKINLYFKAGFQCGVTFTPEEKQFVNRAERVETIEEVIQLANDIYAFSKEQMEERKKRIQQQQSASEETEDEDEDEIDGGSGDYDDFDFGDEQEAEQSADAQDSKAKKEKNGSSSKSNKHDDQVSDSDLESKTERNFSKKLEDLADTSTVYEYWKFDKNYFKDPIIGYKRILSETLTPEAWYATDAYDRHTRNMDTQQRADYAKRQLAEYTKFKTESSSTVNYLVKEFEMKKSAQTYKRAQVSKIGSLDMAKIYSYKLKDDLFKRVTMLPQGKNHGMIMLVDWSGSMNDVLIDTLKQVINLAMFCNRTQIPYRVFAFTNGYNDNKDITDSQKEYDKYNAWMRTKIDENLLNNATSRFNLLELFSSKMTTSEFNMMAKRVIHYSFQMNDQYSTSSTPLNEGLVWCYQNIGTYMKNNNIEKMTFITLTDGDGQSLYGINGRMSEWTYEENSHKRLKVKHFIKDEVTQKTYELSSQGAPQTEMILRMIKDRYGISVVGFHICGSGRRELETVMNCNLPSFAGDRYSLIENWRTEFRKEGFVSLKNTGRDELFLITKHSTKIEEGELETNADMNARAIAKNFGKYLNVKKTSRVLLNRFVTLVA</sequence>
<name>A0A6J7WX46_9CAUD</name>
<proteinExistence type="predicted"/>
<gene>
    <name evidence="2" type="ORF">UFOVP240_162</name>
</gene>
<feature type="compositionally biased region" description="Acidic residues" evidence="1">
    <location>
        <begin position="199"/>
        <end position="229"/>
    </location>
</feature>
<organism evidence="2">
    <name type="scientific">uncultured Caudovirales phage</name>
    <dbReference type="NCBI Taxonomy" id="2100421"/>
    <lineage>
        <taxon>Viruses</taxon>
        <taxon>Duplodnaviria</taxon>
        <taxon>Heunggongvirae</taxon>
        <taxon>Uroviricota</taxon>
        <taxon>Caudoviricetes</taxon>
        <taxon>Peduoviridae</taxon>
        <taxon>Maltschvirus</taxon>
        <taxon>Maltschvirus maltsch</taxon>
    </lineage>
</organism>
<feature type="compositionally biased region" description="Basic and acidic residues" evidence="1">
    <location>
        <begin position="250"/>
        <end position="266"/>
    </location>
</feature>
<protein>
    <recommendedName>
        <fullName evidence="3">Peptidase</fullName>
    </recommendedName>
</protein>
<evidence type="ECO:0000313" key="2">
    <source>
        <dbReference type="EMBL" id="CAB5221435.1"/>
    </source>
</evidence>
<evidence type="ECO:0000256" key="1">
    <source>
        <dbReference type="SAM" id="MobiDB-lite"/>
    </source>
</evidence>
<accession>A0A6J7WX46</accession>
<evidence type="ECO:0008006" key="3">
    <source>
        <dbReference type="Google" id="ProtNLM"/>
    </source>
</evidence>
<feature type="compositionally biased region" description="Basic and acidic residues" evidence="1">
    <location>
        <begin position="234"/>
        <end position="243"/>
    </location>
</feature>
<dbReference type="EMBL" id="LR798293">
    <property type="protein sequence ID" value="CAB5221435.1"/>
    <property type="molecule type" value="Genomic_DNA"/>
</dbReference>